<evidence type="ECO:0008006" key="3">
    <source>
        <dbReference type="Google" id="ProtNLM"/>
    </source>
</evidence>
<reference evidence="1 2" key="1">
    <citation type="submission" date="2021-06" db="EMBL/GenBank/DDBJ databases">
        <title>Bradyrhizobium sp. S2-11-4 Genome sequencing.</title>
        <authorList>
            <person name="Jin L."/>
        </authorList>
    </citation>
    <scope>NUCLEOTIDE SEQUENCE [LARGE SCALE GENOMIC DNA]</scope>
    <source>
        <strain evidence="1 2">S2-11-4</strain>
    </source>
</reference>
<accession>A0A975RXF5</accession>
<proteinExistence type="predicted"/>
<dbReference type="Proteomes" id="UP000676951">
    <property type="component" value="Chromosome"/>
</dbReference>
<protein>
    <recommendedName>
        <fullName evidence="3">AlpA family phage regulatory protein</fullName>
    </recommendedName>
</protein>
<gene>
    <name evidence="1" type="ORF">KMZ93_04325</name>
</gene>
<sequence>MSDITVVDLKGIRKLGIYYSRTHLKRLMNAGKFPKWFSLCDDPKARRVWWLREIDAYLRDRSATR</sequence>
<evidence type="ECO:0000313" key="2">
    <source>
        <dbReference type="Proteomes" id="UP000676951"/>
    </source>
</evidence>
<dbReference type="RefSeq" id="WP_215604909.1">
    <property type="nucleotide sequence ID" value="NZ_CP076136.1"/>
</dbReference>
<keyword evidence="2" id="KW-1185">Reference proteome</keyword>
<name>A0A975RXF5_9BRAD</name>
<dbReference type="EMBL" id="CP076136">
    <property type="protein sequence ID" value="QWG24162.1"/>
    <property type="molecule type" value="Genomic_DNA"/>
</dbReference>
<dbReference type="AlphaFoldDB" id="A0A975RXF5"/>
<evidence type="ECO:0000313" key="1">
    <source>
        <dbReference type="EMBL" id="QWG24162.1"/>
    </source>
</evidence>
<organism evidence="1 2">
    <name type="scientific">Bradyrhizobium sediminis</name>
    <dbReference type="NCBI Taxonomy" id="2840469"/>
    <lineage>
        <taxon>Bacteria</taxon>
        <taxon>Pseudomonadati</taxon>
        <taxon>Pseudomonadota</taxon>
        <taxon>Alphaproteobacteria</taxon>
        <taxon>Hyphomicrobiales</taxon>
        <taxon>Nitrobacteraceae</taxon>
        <taxon>Bradyrhizobium</taxon>
    </lineage>
</organism>